<evidence type="ECO:0000313" key="14">
    <source>
        <dbReference type="Proteomes" id="UP000231638"/>
    </source>
</evidence>
<evidence type="ECO:0000256" key="2">
    <source>
        <dbReference type="ARBA" id="ARBA00006555"/>
    </source>
</evidence>
<comment type="subcellular location">
    <subcellularLocation>
        <location evidence="1">Cell inner membrane</location>
        <topology evidence="1">Single-pass membrane protein</topology>
        <orientation evidence="1">Periplasmic side</orientation>
    </subcellularLocation>
</comment>
<dbReference type="PANTHER" id="PTHR33446">
    <property type="entry name" value="PROTEIN TONB-RELATED"/>
    <property type="match status" value="1"/>
</dbReference>
<dbReference type="Gene3D" id="3.30.1150.10">
    <property type="match status" value="1"/>
</dbReference>
<dbReference type="Pfam" id="PF03544">
    <property type="entry name" value="TonB_C"/>
    <property type="match status" value="1"/>
</dbReference>
<evidence type="ECO:0000256" key="6">
    <source>
        <dbReference type="ARBA" id="ARBA00022692"/>
    </source>
</evidence>
<comment type="caution">
    <text evidence="13">The sequence shown here is derived from an EMBL/GenBank/DDBJ whole genome shotgun (WGS) entry which is preliminary data.</text>
</comment>
<dbReference type="PROSITE" id="PS52015">
    <property type="entry name" value="TONB_CTD"/>
    <property type="match status" value="1"/>
</dbReference>
<evidence type="ECO:0000256" key="8">
    <source>
        <dbReference type="ARBA" id="ARBA00022989"/>
    </source>
</evidence>
<evidence type="ECO:0000259" key="12">
    <source>
        <dbReference type="PROSITE" id="PS52015"/>
    </source>
</evidence>
<evidence type="ECO:0000256" key="10">
    <source>
        <dbReference type="SAM" id="MobiDB-lite"/>
    </source>
</evidence>
<keyword evidence="8 11" id="KW-1133">Transmembrane helix</keyword>
<dbReference type="InterPro" id="IPR037682">
    <property type="entry name" value="TonB_C"/>
</dbReference>
<evidence type="ECO:0000256" key="9">
    <source>
        <dbReference type="ARBA" id="ARBA00023136"/>
    </source>
</evidence>
<dbReference type="GO" id="GO:0015031">
    <property type="term" value="P:protein transport"/>
    <property type="evidence" value="ECO:0007669"/>
    <property type="project" value="UniProtKB-KW"/>
</dbReference>
<keyword evidence="9 11" id="KW-0472">Membrane</keyword>
<dbReference type="Proteomes" id="UP000231638">
    <property type="component" value="Unassembled WGS sequence"/>
</dbReference>
<keyword evidence="5" id="KW-0997">Cell inner membrane</keyword>
<name>A0A2D3WHY0_9BACT</name>
<feature type="region of interest" description="Disordered" evidence="10">
    <location>
        <begin position="118"/>
        <end position="139"/>
    </location>
</feature>
<keyword evidence="3" id="KW-0813">Transport</keyword>
<dbReference type="NCBIfam" id="TIGR01352">
    <property type="entry name" value="tonB_Cterm"/>
    <property type="match status" value="1"/>
</dbReference>
<dbReference type="GO" id="GO:0098797">
    <property type="term" value="C:plasma membrane protein complex"/>
    <property type="evidence" value="ECO:0007669"/>
    <property type="project" value="TreeGrafter"/>
</dbReference>
<dbReference type="EMBL" id="DLUG01000173">
    <property type="protein sequence ID" value="DAB36123.1"/>
    <property type="molecule type" value="Genomic_DNA"/>
</dbReference>
<dbReference type="AlphaFoldDB" id="A0A2D3WHY0"/>
<evidence type="ECO:0000256" key="4">
    <source>
        <dbReference type="ARBA" id="ARBA00022475"/>
    </source>
</evidence>
<evidence type="ECO:0000313" key="13">
    <source>
        <dbReference type="EMBL" id="DAB36123.1"/>
    </source>
</evidence>
<keyword evidence="6 11" id="KW-0812">Transmembrane</keyword>
<accession>A0A2D3WHY0</accession>
<reference evidence="13 14" key="1">
    <citation type="journal article" date="2017" name="Front. Microbiol.">
        <title>Comparative Genomic Analysis of the Class Epsilonproteobacteria and Proposed Reclassification to Epsilonbacteraeota (phyl. nov.).</title>
        <authorList>
            <person name="Waite D.W."/>
            <person name="Vanwonterghem I."/>
            <person name="Rinke C."/>
            <person name="Parks D.H."/>
            <person name="Zhang Y."/>
            <person name="Takai K."/>
            <person name="Sievert S.M."/>
            <person name="Simon J."/>
            <person name="Campbell B.J."/>
            <person name="Hanson T.E."/>
            <person name="Woyke T."/>
            <person name="Klotz M.G."/>
            <person name="Hugenholtz P."/>
        </authorList>
    </citation>
    <scope>NUCLEOTIDE SEQUENCE [LARGE SCALE GENOMIC DNA]</scope>
    <source>
        <strain evidence="13">UBA11420</strain>
    </source>
</reference>
<dbReference type="GO" id="GO:0055085">
    <property type="term" value="P:transmembrane transport"/>
    <property type="evidence" value="ECO:0007669"/>
    <property type="project" value="InterPro"/>
</dbReference>
<keyword evidence="7" id="KW-0653">Protein transport</keyword>
<evidence type="ECO:0000256" key="3">
    <source>
        <dbReference type="ARBA" id="ARBA00022448"/>
    </source>
</evidence>
<keyword evidence="4" id="KW-1003">Cell membrane</keyword>
<evidence type="ECO:0000256" key="1">
    <source>
        <dbReference type="ARBA" id="ARBA00004383"/>
    </source>
</evidence>
<evidence type="ECO:0000256" key="11">
    <source>
        <dbReference type="SAM" id="Phobius"/>
    </source>
</evidence>
<feature type="domain" description="TonB C-terminal" evidence="12">
    <location>
        <begin position="147"/>
        <end position="235"/>
    </location>
</feature>
<organism evidence="13 14">
    <name type="scientific">Sulfurospirillum cavolei</name>
    <dbReference type="NCBI Taxonomy" id="366522"/>
    <lineage>
        <taxon>Bacteria</taxon>
        <taxon>Pseudomonadati</taxon>
        <taxon>Campylobacterota</taxon>
        <taxon>Epsilonproteobacteria</taxon>
        <taxon>Campylobacterales</taxon>
        <taxon>Sulfurospirillaceae</taxon>
        <taxon>Sulfurospirillum</taxon>
    </lineage>
</organism>
<comment type="similarity">
    <text evidence="2">Belongs to the TonB family.</text>
</comment>
<evidence type="ECO:0000256" key="5">
    <source>
        <dbReference type="ARBA" id="ARBA00022519"/>
    </source>
</evidence>
<gene>
    <name evidence="13" type="ORF">CFH80_06490</name>
</gene>
<dbReference type="SUPFAM" id="SSF74653">
    <property type="entry name" value="TolA/TonB C-terminal domain"/>
    <property type="match status" value="1"/>
</dbReference>
<dbReference type="InterPro" id="IPR006260">
    <property type="entry name" value="TonB/TolA_C"/>
</dbReference>
<evidence type="ECO:0000256" key="7">
    <source>
        <dbReference type="ARBA" id="ARBA00022927"/>
    </source>
</evidence>
<feature type="transmembrane region" description="Helical" evidence="11">
    <location>
        <begin position="15"/>
        <end position="34"/>
    </location>
</feature>
<proteinExistence type="inferred from homology"/>
<dbReference type="InterPro" id="IPR051045">
    <property type="entry name" value="TonB-dependent_transducer"/>
</dbReference>
<protein>
    <submittedName>
        <fullName evidence="13">Energy transducer TonB</fullName>
    </submittedName>
</protein>
<dbReference type="PANTHER" id="PTHR33446:SF2">
    <property type="entry name" value="PROTEIN TONB"/>
    <property type="match status" value="1"/>
</dbReference>
<dbReference type="GO" id="GO:0031992">
    <property type="term" value="F:energy transducer activity"/>
    <property type="evidence" value="ECO:0007669"/>
    <property type="project" value="TreeGrafter"/>
</dbReference>
<sequence length="235" mass="25867">MSHPTYSITPANYEGRALGLSMFLHVSVIGFYFFSFHPKPLDIIPSQTVVLEISSIERSVPKPIVSTPPEPVREIKKEEPIKPIETLKPKTILKPKPIVRQEVAPTPMVEPVHEISQSAPVPETQSVATPSLSPIPASTQSEPYLKTDFEIIRDKVLSRLVYPSIARRMSWTGVVHVALVIDTDGKLVGATIHQSSGKSVLDDAALEAAFKLKSDLLPKPQRLSTVILPIAFKLK</sequence>